<comment type="caution">
    <text evidence="1">The sequence shown here is derived from an EMBL/GenBank/DDBJ whole genome shotgun (WGS) entry which is preliminary data.</text>
</comment>
<sequence length="235" mass="27109">TPEHRPFAPPIAKNTWGTDTSHKVHWFPDLINKLNCVSGNNYENWMQSEGFKSHYLFDNATRCCETWYPGRPDCPDNERAVNPEIEDEPWHSQPYSMDNYYFLTSTKTIVDLVETTRHGWAINQQTGYYWTSYANDTANSDPIPIINGHTYYPDLASSTCVNGTNYPEWMASDIEFKRLYLFKTLDGCCEKWYKSINLDGCKSRVVQGTYDVAPCPINRPDCKNDPQISTPRSTD</sequence>
<dbReference type="EMBL" id="JALLBG020000186">
    <property type="protein sequence ID" value="KAL3760452.1"/>
    <property type="molecule type" value="Genomic_DNA"/>
</dbReference>
<proteinExistence type="predicted"/>
<gene>
    <name evidence="1" type="ORF">ACHAWU_005987</name>
</gene>
<dbReference type="AlphaFoldDB" id="A0ABD3MA15"/>
<feature type="non-terminal residue" evidence="1">
    <location>
        <position position="1"/>
    </location>
</feature>
<evidence type="ECO:0000313" key="2">
    <source>
        <dbReference type="Proteomes" id="UP001530293"/>
    </source>
</evidence>
<evidence type="ECO:0000313" key="1">
    <source>
        <dbReference type="EMBL" id="KAL3760452.1"/>
    </source>
</evidence>
<protein>
    <submittedName>
        <fullName evidence="1">Uncharacterized protein</fullName>
    </submittedName>
</protein>
<reference evidence="1 2" key="1">
    <citation type="submission" date="2024-10" db="EMBL/GenBank/DDBJ databases">
        <title>Updated reference genomes for cyclostephanoid diatoms.</title>
        <authorList>
            <person name="Roberts W.R."/>
            <person name="Alverson A.J."/>
        </authorList>
    </citation>
    <scope>NUCLEOTIDE SEQUENCE [LARGE SCALE GENOMIC DNA]</scope>
    <source>
        <strain evidence="1 2">AJA232-27</strain>
    </source>
</reference>
<keyword evidence="2" id="KW-1185">Reference proteome</keyword>
<name>A0ABD3MA15_9STRA</name>
<dbReference type="Proteomes" id="UP001530293">
    <property type="component" value="Unassembled WGS sequence"/>
</dbReference>
<organism evidence="1 2">
    <name type="scientific">Discostella pseudostelligera</name>
    <dbReference type="NCBI Taxonomy" id="259834"/>
    <lineage>
        <taxon>Eukaryota</taxon>
        <taxon>Sar</taxon>
        <taxon>Stramenopiles</taxon>
        <taxon>Ochrophyta</taxon>
        <taxon>Bacillariophyta</taxon>
        <taxon>Coscinodiscophyceae</taxon>
        <taxon>Thalassiosirophycidae</taxon>
        <taxon>Stephanodiscales</taxon>
        <taxon>Stephanodiscaceae</taxon>
        <taxon>Discostella</taxon>
    </lineage>
</organism>
<accession>A0ABD3MA15</accession>